<dbReference type="GO" id="GO:0051959">
    <property type="term" value="F:dynein light intermediate chain binding"/>
    <property type="evidence" value="ECO:0007669"/>
    <property type="project" value="InterPro"/>
</dbReference>
<dbReference type="AlphaFoldDB" id="A0A146KB39"/>
<dbReference type="InterPro" id="IPR026983">
    <property type="entry name" value="DHC"/>
</dbReference>
<feature type="non-terminal residue" evidence="2">
    <location>
        <position position="68"/>
    </location>
</feature>
<feature type="domain" description="Dynein heavy chain hydrolytic ATP-binding dynein motor region" evidence="1">
    <location>
        <begin position="1"/>
        <end position="66"/>
    </location>
</feature>
<dbReference type="GO" id="GO:0008569">
    <property type="term" value="F:minus-end-directed microtubule motor activity"/>
    <property type="evidence" value="ECO:0007669"/>
    <property type="project" value="TreeGrafter"/>
</dbReference>
<dbReference type="PANTHER" id="PTHR10676:SF352">
    <property type="entry name" value="CYTOPLASMIC DYNEIN 2 HEAVY CHAIN 1"/>
    <property type="match status" value="1"/>
</dbReference>
<proteinExistence type="predicted"/>
<reference evidence="2" key="1">
    <citation type="submission" date="2015-07" db="EMBL/GenBank/DDBJ databases">
        <title>Adaptation to a free-living lifestyle via gene acquisitions in the diplomonad Trepomonas sp. PC1.</title>
        <authorList>
            <person name="Xu F."/>
            <person name="Jerlstrom-Hultqvist J."/>
            <person name="Kolisko M."/>
            <person name="Simpson A.G.B."/>
            <person name="Roger A.J."/>
            <person name="Svard S.G."/>
            <person name="Andersson J.O."/>
        </authorList>
    </citation>
    <scope>NUCLEOTIDE SEQUENCE</scope>
    <source>
        <strain evidence="2">PC1</strain>
    </source>
</reference>
<dbReference type="GO" id="GO:0035721">
    <property type="term" value="P:intraciliary retrograde transport"/>
    <property type="evidence" value="ECO:0007669"/>
    <property type="project" value="TreeGrafter"/>
</dbReference>
<dbReference type="Pfam" id="PF12774">
    <property type="entry name" value="AAA_6"/>
    <property type="match status" value="1"/>
</dbReference>
<dbReference type="GO" id="GO:0097729">
    <property type="term" value="C:9+2 motile cilium"/>
    <property type="evidence" value="ECO:0007669"/>
    <property type="project" value="TreeGrafter"/>
</dbReference>
<dbReference type="GO" id="GO:0005868">
    <property type="term" value="C:cytoplasmic dynein complex"/>
    <property type="evidence" value="ECO:0007669"/>
    <property type="project" value="TreeGrafter"/>
</dbReference>
<dbReference type="GO" id="GO:0005930">
    <property type="term" value="C:axoneme"/>
    <property type="evidence" value="ECO:0007669"/>
    <property type="project" value="TreeGrafter"/>
</dbReference>
<organism evidence="2">
    <name type="scientific">Trepomonas sp. PC1</name>
    <dbReference type="NCBI Taxonomy" id="1076344"/>
    <lineage>
        <taxon>Eukaryota</taxon>
        <taxon>Metamonada</taxon>
        <taxon>Diplomonadida</taxon>
        <taxon>Hexamitidae</taxon>
        <taxon>Hexamitinae</taxon>
        <taxon>Trepomonas</taxon>
    </lineage>
</organism>
<evidence type="ECO:0000313" key="2">
    <source>
        <dbReference type="EMBL" id="JAP92691.1"/>
    </source>
</evidence>
<gene>
    <name evidence="2" type="ORF">TPC1_15283</name>
</gene>
<dbReference type="GO" id="GO:0045505">
    <property type="term" value="F:dynein intermediate chain binding"/>
    <property type="evidence" value="ECO:0007669"/>
    <property type="project" value="InterPro"/>
</dbReference>
<dbReference type="EMBL" id="GDID01003915">
    <property type="protein sequence ID" value="JAP92691.1"/>
    <property type="molecule type" value="Transcribed_RNA"/>
</dbReference>
<dbReference type="GO" id="GO:0060271">
    <property type="term" value="P:cilium assembly"/>
    <property type="evidence" value="ECO:0007669"/>
    <property type="project" value="TreeGrafter"/>
</dbReference>
<accession>A0A146KB39</accession>
<dbReference type="Gene3D" id="1.10.8.710">
    <property type="match status" value="1"/>
</dbReference>
<dbReference type="GO" id="GO:0060294">
    <property type="term" value="P:cilium movement involved in cell motility"/>
    <property type="evidence" value="ECO:0007669"/>
    <property type="project" value="TreeGrafter"/>
</dbReference>
<name>A0A146KB39_9EUKA</name>
<protein>
    <submittedName>
        <fullName evidence="2">Dynein heavy chain</fullName>
    </submittedName>
</protein>
<sequence>LRGCFMGKADVSLIMETILTTSGFINAKLWASKSELTYQLAARRIPKEVHLDWGLRSLQSVLRQAGIQ</sequence>
<dbReference type="GO" id="GO:0005524">
    <property type="term" value="F:ATP binding"/>
    <property type="evidence" value="ECO:0007669"/>
    <property type="project" value="InterPro"/>
</dbReference>
<dbReference type="InterPro" id="IPR035699">
    <property type="entry name" value="AAA_6"/>
</dbReference>
<evidence type="ECO:0000259" key="1">
    <source>
        <dbReference type="Pfam" id="PF12774"/>
    </source>
</evidence>
<dbReference type="PANTHER" id="PTHR10676">
    <property type="entry name" value="DYNEIN HEAVY CHAIN FAMILY PROTEIN"/>
    <property type="match status" value="1"/>
</dbReference>
<feature type="non-terminal residue" evidence="2">
    <location>
        <position position="1"/>
    </location>
</feature>
<dbReference type="InterPro" id="IPR043157">
    <property type="entry name" value="Dynein_AAA1S"/>
</dbReference>